<feature type="compositionally biased region" description="Polar residues" evidence="1">
    <location>
        <begin position="188"/>
        <end position="211"/>
    </location>
</feature>
<dbReference type="AlphaFoldDB" id="A0A926E8T0"/>
<comment type="caution">
    <text evidence="3">The sequence shown here is derived from an EMBL/GenBank/DDBJ whole genome shotgun (WGS) entry which is preliminary data.</text>
</comment>
<keyword evidence="2" id="KW-0472">Membrane</keyword>
<protein>
    <submittedName>
        <fullName evidence="3">Beta-propeller domain-containing protein</fullName>
    </submittedName>
</protein>
<evidence type="ECO:0000256" key="2">
    <source>
        <dbReference type="SAM" id="Phobius"/>
    </source>
</evidence>
<dbReference type="InterPro" id="IPR019198">
    <property type="entry name" value="Beta_propeller_containing"/>
</dbReference>
<keyword evidence="2" id="KW-0812">Transmembrane</keyword>
<keyword evidence="2" id="KW-1133">Transmembrane helix</keyword>
<dbReference type="Pfam" id="PF09826">
    <property type="entry name" value="Beta_propel"/>
    <property type="match status" value="1"/>
</dbReference>
<dbReference type="RefSeq" id="WP_262396521.1">
    <property type="nucleotide sequence ID" value="NZ_JACRTC010000001.1"/>
</dbReference>
<evidence type="ECO:0000313" key="3">
    <source>
        <dbReference type="EMBL" id="MBC8569422.1"/>
    </source>
</evidence>
<sequence length="740" mass="80154">MSILSHSNDNFEEQDTLRLQELLQEISGGIPVPESISPDNMKKKLHAPQRQFPIQKYIAAAACLVLVLGCVVTVSLFAGMHLGMAKSSGQNMTGGASSSSCAAVASDMMPESLEAENNLSARELTDMQAASYDDVAKALAPIAQRNVTLGQGIIYDENGNKVNPPTAGGGPQPGTGGQESSPAAGENTVDSSQKYNPGTAGTNDTGDQTNNQVDGVVEADIVKTDGNYIYYSNSDTVNIVKMEENGGMEQVSTIKDKEFCYTLDMFLEGSNLVVLSSSNTSLDRQRKMLSDSADTVQSTVKATFYDVSDPAVPAVERVITQDGDYQDARMIDGMLYLVSQQYLPLEKTVDQLQPADYVPAVTDSTQASGALLSADSIYLLPTVESACYNIVSAVNVREPGGAVNTRAILGSSSQMYVSTNSMYLVCDTFDDAAQISYSNVYKLELSGLNIVMTASGRVKGSILNQFSMDEYDGYFRIATNLFDGRKDRRSNNLYVLDENLELVSYLENMAQGEELKSVRFMGESAYLVTFKQVDPLFAVDLSDPAKPQILGELKIPGFSSYLHPVSENLLVGVGYDTKEVNDGYGSTFTVTGGIKLSLFDVSDKADPKEVTSVVLGDCGSYSELMNDHKAFLFYEEKGLIGIPVTLTKNATPGRGYYESRYENSFNGYVLFQVTGSKLEEAGRITHQSEEAQKNLEQEMDSALTIHRGVYKGDYIYTLSDLKAKSTSLSDGKDVKEIALA</sequence>
<keyword evidence="4" id="KW-1185">Reference proteome</keyword>
<reference evidence="3" key="1">
    <citation type="submission" date="2020-08" db="EMBL/GenBank/DDBJ databases">
        <title>Genome public.</title>
        <authorList>
            <person name="Liu C."/>
            <person name="Sun Q."/>
        </authorList>
    </citation>
    <scope>NUCLEOTIDE SEQUENCE</scope>
    <source>
        <strain evidence="3">NSJ-54</strain>
    </source>
</reference>
<feature type="region of interest" description="Disordered" evidence="1">
    <location>
        <begin position="158"/>
        <end position="211"/>
    </location>
</feature>
<feature type="transmembrane region" description="Helical" evidence="2">
    <location>
        <begin position="57"/>
        <end position="82"/>
    </location>
</feature>
<evidence type="ECO:0000256" key="1">
    <source>
        <dbReference type="SAM" id="MobiDB-lite"/>
    </source>
</evidence>
<evidence type="ECO:0000313" key="4">
    <source>
        <dbReference type="Proteomes" id="UP000660861"/>
    </source>
</evidence>
<organism evidence="3 4">
    <name type="scientific">Zongyangia hominis</name>
    <dbReference type="NCBI Taxonomy" id="2763677"/>
    <lineage>
        <taxon>Bacteria</taxon>
        <taxon>Bacillati</taxon>
        <taxon>Bacillota</taxon>
        <taxon>Clostridia</taxon>
        <taxon>Eubacteriales</taxon>
        <taxon>Oscillospiraceae</taxon>
        <taxon>Zongyangia</taxon>
    </lineage>
</organism>
<accession>A0A926E8T0</accession>
<feature type="compositionally biased region" description="Gly residues" evidence="1">
    <location>
        <begin position="167"/>
        <end position="177"/>
    </location>
</feature>
<dbReference type="Proteomes" id="UP000660861">
    <property type="component" value="Unassembled WGS sequence"/>
</dbReference>
<proteinExistence type="predicted"/>
<gene>
    <name evidence="3" type="ORF">H8709_01075</name>
</gene>
<name>A0A926E8T0_9FIRM</name>
<dbReference type="EMBL" id="JACRTC010000001">
    <property type="protein sequence ID" value="MBC8569422.1"/>
    <property type="molecule type" value="Genomic_DNA"/>
</dbReference>